<keyword evidence="2" id="KW-0539">Nucleus</keyword>
<feature type="domain" description="KNOX1" evidence="4">
    <location>
        <begin position="21"/>
        <end position="66"/>
    </location>
</feature>
<evidence type="ECO:0000256" key="1">
    <source>
        <dbReference type="ARBA" id="ARBA00004123"/>
    </source>
</evidence>
<dbReference type="GO" id="GO:0005634">
    <property type="term" value="C:nucleus"/>
    <property type="evidence" value="ECO:0007669"/>
    <property type="project" value="UniProtKB-SubCell"/>
</dbReference>
<feature type="domain" description="KNOX2" evidence="5">
    <location>
        <begin position="73"/>
        <end position="124"/>
    </location>
</feature>
<dbReference type="SMART" id="SM01256">
    <property type="entry name" value="KNOX2"/>
    <property type="match status" value="1"/>
</dbReference>
<dbReference type="SMART" id="SM01255">
    <property type="entry name" value="KNOX1"/>
    <property type="match status" value="1"/>
</dbReference>
<proteinExistence type="predicted"/>
<accession>A0A8T1N7K6</accession>
<evidence type="ECO:0000259" key="5">
    <source>
        <dbReference type="SMART" id="SM01256"/>
    </source>
</evidence>
<comment type="subcellular location">
    <subcellularLocation>
        <location evidence="1">Nucleus</location>
    </subcellularLocation>
</comment>
<dbReference type="Pfam" id="PF03791">
    <property type="entry name" value="KNOX2"/>
    <property type="match status" value="1"/>
</dbReference>
<dbReference type="PANTHER" id="PTHR48452">
    <property type="entry name" value="FUSED COMPOUND LEAF 1"/>
    <property type="match status" value="1"/>
</dbReference>
<dbReference type="Proteomes" id="UP000811609">
    <property type="component" value="Chromosome 15"/>
</dbReference>
<sequence length="157" mass="17271">MEVMSNCREKGEKEEVLGEDEILKKRISSHPSYGQLVEAHLGCLKVGAMVKFDRNHIRDQIKQQGNNPSSLGMASSSATRSELDHFMEAYCLALRKLKEAMEEPQQTSMAFINDMHSQLQELMMTSNGHPVVSAHEPATSTTTTASSSSSSSSGHDE</sequence>
<keyword evidence="7" id="KW-1185">Reference proteome</keyword>
<comment type="caution">
    <text evidence="6">The sequence shown here is derived from an EMBL/GenBank/DDBJ whole genome shotgun (WGS) entry which is preliminary data.</text>
</comment>
<evidence type="ECO:0000256" key="3">
    <source>
        <dbReference type="SAM" id="MobiDB-lite"/>
    </source>
</evidence>
<dbReference type="InterPro" id="IPR005541">
    <property type="entry name" value="KNOX2"/>
</dbReference>
<dbReference type="InterPro" id="IPR005540">
    <property type="entry name" value="KNOX1"/>
</dbReference>
<dbReference type="PANTHER" id="PTHR48452:SF1">
    <property type="entry name" value="FUSED COMPOUND LEAF 1"/>
    <property type="match status" value="1"/>
</dbReference>
<dbReference type="Pfam" id="PF03790">
    <property type="entry name" value="KNOX1"/>
    <property type="match status" value="1"/>
</dbReference>
<evidence type="ECO:0000313" key="7">
    <source>
        <dbReference type="Proteomes" id="UP000811609"/>
    </source>
</evidence>
<dbReference type="AlphaFoldDB" id="A0A8T1N7K6"/>
<dbReference type="GO" id="GO:0003677">
    <property type="term" value="F:DNA binding"/>
    <property type="evidence" value="ECO:0007669"/>
    <property type="project" value="InterPro"/>
</dbReference>
<evidence type="ECO:0000259" key="4">
    <source>
        <dbReference type="SMART" id="SM01255"/>
    </source>
</evidence>
<protein>
    <submittedName>
        <fullName evidence="6">Uncharacterized protein</fullName>
    </submittedName>
</protein>
<feature type="region of interest" description="Disordered" evidence="3">
    <location>
        <begin position="130"/>
        <end position="157"/>
    </location>
</feature>
<feature type="compositionally biased region" description="Low complexity" evidence="3">
    <location>
        <begin position="138"/>
        <end position="157"/>
    </location>
</feature>
<dbReference type="EMBL" id="CM031823">
    <property type="protein sequence ID" value="KAG6627696.1"/>
    <property type="molecule type" value="Genomic_DNA"/>
</dbReference>
<evidence type="ECO:0000313" key="6">
    <source>
        <dbReference type="EMBL" id="KAG6627696.1"/>
    </source>
</evidence>
<evidence type="ECO:0000256" key="2">
    <source>
        <dbReference type="ARBA" id="ARBA00023242"/>
    </source>
</evidence>
<organism evidence="6 7">
    <name type="scientific">Carya illinoinensis</name>
    <name type="common">Pecan</name>
    <dbReference type="NCBI Taxonomy" id="32201"/>
    <lineage>
        <taxon>Eukaryota</taxon>
        <taxon>Viridiplantae</taxon>
        <taxon>Streptophyta</taxon>
        <taxon>Embryophyta</taxon>
        <taxon>Tracheophyta</taxon>
        <taxon>Spermatophyta</taxon>
        <taxon>Magnoliopsida</taxon>
        <taxon>eudicotyledons</taxon>
        <taxon>Gunneridae</taxon>
        <taxon>Pentapetalae</taxon>
        <taxon>rosids</taxon>
        <taxon>fabids</taxon>
        <taxon>Fagales</taxon>
        <taxon>Juglandaceae</taxon>
        <taxon>Carya</taxon>
    </lineage>
</organism>
<gene>
    <name evidence="6" type="ORF">CIPAW_15G147200</name>
</gene>
<reference evidence="6" key="1">
    <citation type="submission" date="2020-12" db="EMBL/GenBank/DDBJ databases">
        <title>WGS assembly of Carya illinoinensis cv. Pawnee.</title>
        <authorList>
            <person name="Platts A."/>
            <person name="Shu S."/>
            <person name="Wright S."/>
            <person name="Barry K."/>
            <person name="Edger P."/>
            <person name="Pires J.C."/>
            <person name="Schmutz J."/>
        </authorList>
    </citation>
    <scope>NUCLEOTIDE SEQUENCE</scope>
    <source>
        <tissue evidence="6">Leaf</tissue>
    </source>
</reference>
<name>A0A8T1N7K6_CARIL</name>